<organism evidence="3 4">
    <name type="scientific">Amycolatopsis suaedae</name>
    <dbReference type="NCBI Taxonomy" id="2510978"/>
    <lineage>
        <taxon>Bacteria</taxon>
        <taxon>Bacillati</taxon>
        <taxon>Actinomycetota</taxon>
        <taxon>Actinomycetes</taxon>
        <taxon>Pseudonocardiales</taxon>
        <taxon>Pseudonocardiaceae</taxon>
        <taxon>Amycolatopsis</taxon>
    </lineage>
</organism>
<dbReference type="AlphaFoldDB" id="A0A4Q7J9C1"/>
<dbReference type="InterPro" id="IPR042171">
    <property type="entry name" value="Acyl-CoA_hotdog"/>
</dbReference>
<feature type="domain" description="Acyl-CoA thioesterase-like C-terminal" evidence="2">
    <location>
        <begin position="128"/>
        <end position="264"/>
    </location>
</feature>
<dbReference type="CDD" id="cd03440">
    <property type="entry name" value="hot_dog"/>
    <property type="match status" value="1"/>
</dbReference>
<gene>
    <name evidence="3" type="ORF">EWH70_11695</name>
</gene>
<evidence type="ECO:0000259" key="2">
    <source>
        <dbReference type="Pfam" id="PF20789"/>
    </source>
</evidence>
<protein>
    <submittedName>
        <fullName evidence="3">Thioesterase family protein</fullName>
    </submittedName>
</protein>
<dbReference type="EMBL" id="SFCC01000005">
    <property type="protein sequence ID" value="RZQ63819.1"/>
    <property type="molecule type" value="Genomic_DNA"/>
</dbReference>
<dbReference type="PANTHER" id="PTHR38110">
    <property type="entry name" value="CHROMOSOME 23, WHOLE GENOME SHOTGUN SEQUENCE"/>
    <property type="match status" value="1"/>
</dbReference>
<dbReference type="InterPro" id="IPR049449">
    <property type="entry name" value="TesB_ACOT8-like_N"/>
</dbReference>
<dbReference type="InterPro" id="IPR052389">
    <property type="entry name" value="Sec_Metab_Biosynth-Assoc"/>
</dbReference>
<evidence type="ECO:0000313" key="3">
    <source>
        <dbReference type="EMBL" id="RZQ63819.1"/>
    </source>
</evidence>
<reference evidence="3 4" key="1">
    <citation type="submission" date="2019-02" db="EMBL/GenBank/DDBJ databases">
        <title>Draft genome sequence of Amycolatopsis sp. 8-3EHSu isolated from roots of Suaeda maritima.</title>
        <authorList>
            <person name="Duangmal K."/>
            <person name="Chantavorakit T."/>
        </authorList>
    </citation>
    <scope>NUCLEOTIDE SEQUENCE [LARGE SCALE GENOMIC DNA]</scope>
    <source>
        <strain evidence="3 4">8-3EHSu</strain>
    </source>
</reference>
<dbReference type="Proteomes" id="UP000292003">
    <property type="component" value="Unassembled WGS sequence"/>
</dbReference>
<name>A0A4Q7J9C1_9PSEU</name>
<dbReference type="PANTHER" id="PTHR38110:SF1">
    <property type="entry name" value="THIOESTERASE DOMAIN-CONTAINING PROTEIN"/>
    <property type="match status" value="1"/>
</dbReference>
<dbReference type="Pfam" id="PF13622">
    <property type="entry name" value="4HBT_3"/>
    <property type="match status" value="1"/>
</dbReference>
<dbReference type="InterPro" id="IPR029069">
    <property type="entry name" value="HotDog_dom_sf"/>
</dbReference>
<proteinExistence type="predicted"/>
<dbReference type="InterPro" id="IPR049450">
    <property type="entry name" value="ACOT8-like_C"/>
</dbReference>
<evidence type="ECO:0000259" key="1">
    <source>
        <dbReference type="Pfam" id="PF13622"/>
    </source>
</evidence>
<keyword evidence="4" id="KW-1185">Reference proteome</keyword>
<evidence type="ECO:0000313" key="4">
    <source>
        <dbReference type="Proteomes" id="UP000292003"/>
    </source>
</evidence>
<comment type="caution">
    <text evidence="3">The sequence shown here is derived from an EMBL/GenBank/DDBJ whole genome shotgun (WGS) entry which is preliminary data.</text>
</comment>
<sequence length="268" mass="28120">MSAFAAASAVSRTAPDSAEFTAELDPQWTVGDKLHGGYLLAVMARAAGEIAHHPHLTAISGSFAVPPRPGPATVAVELLRAGTGVSQLRATLVQEGKPAAEALITQGTLDDADSWWSSVEPIDIPPEENCVPATADAPGAGFRVNLLDVVDQRVDPRHAGFAVGKPAGDGVISSWQRLADGSDWDPLSLLVALDPVPPVSYDLGMPGWAPTVQFTAYLRRLPAPGPVRVRMFATDVGGGRMDETARAWDSKGRPVAQATQLAAVRVPR</sequence>
<accession>A0A4Q7J9C1</accession>
<dbReference type="Gene3D" id="2.40.160.210">
    <property type="entry name" value="Acyl-CoA thioesterase, double hotdog domain"/>
    <property type="match status" value="1"/>
</dbReference>
<dbReference type="OrthoDB" id="5418286at2"/>
<feature type="domain" description="Acyl-CoA thioesterase-like N-terminal HotDog" evidence="1">
    <location>
        <begin position="25"/>
        <end position="106"/>
    </location>
</feature>
<dbReference type="SUPFAM" id="SSF54637">
    <property type="entry name" value="Thioesterase/thiol ester dehydrase-isomerase"/>
    <property type="match status" value="2"/>
</dbReference>
<dbReference type="Pfam" id="PF20789">
    <property type="entry name" value="4HBT_3C"/>
    <property type="match status" value="1"/>
</dbReference>
<dbReference type="RefSeq" id="WP_130475345.1">
    <property type="nucleotide sequence ID" value="NZ_SFCC01000005.1"/>
</dbReference>